<protein>
    <submittedName>
        <fullName evidence="2">Uncharacterized protein</fullName>
    </submittedName>
</protein>
<keyword evidence="1" id="KW-1133">Transmembrane helix</keyword>
<name>A0A917B435_HALAA</name>
<feature type="transmembrane region" description="Helical" evidence="1">
    <location>
        <begin position="48"/>
        <end position="66"/>
    </location>
</feature>
<feature type="transmembrane region" description="Helical" evidence="1">
    <location>
        <begin position="21"/>
        <end position="42"/>
    </location>
</feature>
<evidence type="ECO:0000313" key="3">
    <source>
        <dbReference type="Proteomes" id="UP000660110"/>
    </source>
</evidence>
<dbReference type="EMBL" id="BMEL01000002">
    <property type="protein sequence ID" value="GGF22055.1"/>
    <property type="molecule type" value="Genomic_DNA"/>
</dbReference>
<keyword evidence="3" id="KW-1185">Reference proteome</keyword>
<reference evidence="2" key="1">
    <citation type="journal article" date="2014" name="Int. J. Syst. Evol. Microbiol.">
        <title>Complete genome sequence of Corynebacterium casei LMG S-19264T (=DSM 44701T), isolated from a smear-ripened cheese.</title>
        <authorList>
            <consortium name="US DOE Joint Genome Institute (JGI-PGF)"/>
            <person name="Walter F."/>
            <person name="Albersmeier A."/>
            <person name="Kalinowski J."/>
            <person name="Ruckert C."/>
        </authorList>
    </citation>
    <scope>NUCLEOTIDE SEQUENCE</scope>
    <source>
        <strain evidence="2">CGMCC 1.12153</strain>
    </source>
</reference>
<gene>
    <name evidence="2" type="ORF">GCM10010954_21120</name>
</gene>
<sequence length="74" mass="8116">MGHPPSLFLKDVIVMRQVSKLMALLGAGLFYIGIGLFVVEWFERPGFVVPFLTMGGLSVLIIAVFLQESGFGEK</sequence>
<keyword evidence="1" id="KW-0812">Transmembrane</keyword>
<keyword evidence="1" id="KW-0472">Membrane</keyword>
<accession>A0A917B435</accession>
<reference evidence="2" key="2">
    <citation type="submission" date="2020-09" db="EMBL/GenBank/DDBJ databases">
        <authorList>
            <person name="Sun Q."/>
            <person name="Zhou Y."/>
        </authorList>
    </citation>
    <scope>NUCLEOTIDE SEQUENCE</scope>
    <source>
        <strain evidence="2">CGMCC 1.12153</strain>
    </source>
</reference>
<proteinExistence type="predicted"/>
<dbReference type="AlphaFoldDB" id="A0A917B435"/>
<organism evidence="2 3">
    <name type="scientific">Halobacillus andaensis</name>
    <dbReference type="NCBI Taxonomy" id="1176239"/>
    <lineage>
        <taxon>Bacteria</taxon>
        <taxon>Bacillati</taxon>
        <taxon>Bacillota</taxon>
        <taxon>Bacilli</taxon>
        <taxon>Bacillales</taxon>
        <taxon>Bacillaceae</taxon>
        <taxon>Halobacillus</taxon>
    </lineage>
</organism>
<evidence type="ECO:0000313" key="2">
    <source>
        <dbReference type="EMBL" id="GGF22055.1"/>
    </source>
</evidence>
<dbReference type="Proteomes" id="UP000660110">
    <property type="component" value="Unassembled WGS sequence"/>
</dbReference>
<evidence type="ECO:0000256" key="1">
    <source>
        <dbReference type="SAM" id="Phobius"/>
    </source>
</evidence>
<comment type="caution">
    <text evidence="2">The sequence shown here is derived from an EMBL/GenBank/DDBJ whole genome shotgun (WGS) entry which is preliminary data.</text>
</comment>